<dbReference type="RefSeq" id="XP_045099178.1">
    <property type="nucleotide sequence ID" value="XM_045236536.1"/>
</dbReference>
<name>B6II85_CAEBR</name>
<dbReference type="HOGENOM" id="CLU_1961548_0_0_1"/>
<protein>
    <submittedName>
        <fullName evidence="2">Protein CBG26885</fullName>
    </submittedName>
</protein>
<proteinExistence type="predicted"/>
<organism evidence="2 3">
    <name type="scientific">Caenorhabditis briggsae</name>
    <dbReference type="NCBI Taxonomy" id="6238"/>
    <lineage>
        <taxon>Eukaryota</taxon>
        <taxon>Metazoa</taxon>
        <taxon>Ecdysozoa</taxon>
        <taxon>Nematoda</taxon>
        <taxon>Chromadorea</taxon>
        <taxon>Rhabditida</taxon>
        <taxon>Rhabditina</taxon>
        <taxon>Rhabditomorpha</taxon>
        <taxon>Rhabditoidea</taxon>
        <taxon>Rhabditidae</taxon>
        <taxon>Peloderinae</taxon>
        <taxon>Caenorhabditis</taxon>
    </lineage>
</organism>
<reference evidence="2 3" key="2">
    <citation type="journal article" date="2011" name="PLoS Genet.">
        <title>Caenorhabditis briggsae recombinant inbred line genotypes reveal inter-strain incompatibility and the evolution of recombination.</title>
        <authorList>
            <person name="Ross J.A."/>
            <person name="Koboldt D.C."/>
            <person name="Staisch J.E."/>
            <person name="Chamberlin H.M."/>
            <person name="Gupta B.P."/>
            <person name="Miller R.D."/>
            <person name="Baird S.E."/>
            <person name="Haag E.S."/>
        </authorList>
    </citation>
    <scope>NUCLEOTIDE SEQUENCE [LARGE SCALE GENOMIC DNA]</scope>
    <source>
        <strain evidence="2 3">AF16</strain>
    </source>
</reference>
<reference evidence="2 3" key="1">
    <citation type="journal article" date="2003" name="PLoS Biol.">
        <title>The genome sequence of Caenorhabditis briggsae: a platform for comparative genomics.</title>
        <authorList>
            <person name="Stein L.D."/>
            <person name="Bao Z."/>
            <person name="Blasiar D."/>
            <person name="Blumenthal T."/>
            <person name="Brent M.R."/>
            <person name="Chen N."/>
            <person name="Chinwalla A."/>
            <person name="Clarke L."/>
            <person name="Clee C."/>
            <person name="Coghlan A."/>
            <person name="Coulson A."/>
            <person name="D'Eustachio P."/>
            <person name="Fitch D.H."/>
            <person name="Fulton L.A."/>
            <person name="Fulton R.E."/>
            <person name="Griffiths-Jones S."/>
            <person name="Harris T.W."/>
            <person name="Hillier L.W."/>
            <person name="Kamath R."/>
            <person name="Kuwabara P.E."/>
            <person name="Mardis E.R."/>
            <person name="Marra M.A."/>
            <person name="Miner T.L."/>
            <person name="Minx P."/>
            <person name="Mullikin J.C."/>
            <person name="Plumb R.W."/>
            <person name="Rogers J."/>
            <person name="Schein J.E."/>
            <person name="Sohrmann M."/>
            <person name="Spieth J."/>
            <person name="Stajich J.E."/>
            <person name="Wei C."/>
            <person name="Willey D."/>
            <person name="Wilson R.K."/>
            <person name="Durbin R."/>
            <person name="Waterston R.H."/>
        </authorList>
    </citation>
    <scope>NUCLEOTIDE SEQUENCE [LARGE SCALE GENOMIC DNA]</scope>
    <source>
        <strain evidence="2 3">AF16</strain>
    </source>
</reference>
<feature type="transmembrane region" description="Helical" evidence="1">
    <location>
        <begin position="6"/>
        <end position="25"/>
    </location>
</feature>
<keyword evidence="1" id="KW-0812">Transmembrane</keyword>
<dbReference type="Proteomes" id="UP000008549">
    <property type="component" value="Unassembled WGS sequence"/>
</dbReference>
<sequence length="128" mass="15107">MVRFSIITVIVSAWLVWLVVFVVILTSHFEFFLFMEAGIMVFERDTITSLWLSIKVDSLNQFSEHEFKVEFSRIPSIFCPTEFKLLPPLQRTQSPKSSISIQLNFFFSRHSIRLPSKFPLISFFNFIF</sequence>
<evidence type="ECO:0000313" key="2">
    <source>
        <dbReference type="EMBL" id="CAR99615.1"/>
    </source>
</evidence>
<dbReference type="CTD" id="68918349"/>
<gene>
    <name evidence="2" type="ORF">CBG26885</name>
    <name evidence="2" type="ORF">CBG_26885</name>
</gene>
<evidence type="ECO:0000313" key="3">
    <source>
        <dbReference type="Proteomes" id="UP000008549"/>
    </source>
</evidence>
<keyword evidence="3" id="KW-1185">Reference proteome</keyword>
<dbReference type="EMBL" id="HE600908">
    <property type="protein sequence ID" value="CAR99615.1"/>
    <property type="molecule type" value="Genomic_DNA"/>
</dbReference>
<dbReference type="KEGG" id="cbr:CBG_26885"/>
<accession>B6II85</accession>
<dbReference type="GeneID" id="68918349"/>
<keyword evidence="1" id="KW-1133">Transmembrane helix</keyword>
<keyword evidence="1" id="KW-0472">Membrane</keyword>
<evidence type="ECO:0000256" key="1">
    <source>
        <dbReference type="SAM" id="Phobius"/>
    </source>
</evidence>
<dbReference type="InParanoid" id="B6II85"/>
<dbReference type="AlphaFoldDB" id="B6II85"/>